<organism evidence="10 11">
    <name type="scientific">Candidatus Acidiferrum panamense</name>
    <dbReference type="NCBI Taxonomy" id="2741543"/>
    <lineage>
        <taxon>Bacteria</taxon>
        <taxon>Pseudomonadati</taxon>
        <taxon>Acidobacteriota</taxon>
        <taxon>Terriglobia</taxon>
        <taxon>Candidatus Acidiferrales</taxon>
        <taxon>Candidatus Acidiferrum</taxon>
    </lineage>
</organism>
<proteinExistence type="inferred from homology"/>
<evidence type="ECO:0000256" key="7">
    <source>
        <dbReference type="SAM" id="Phobius"/>
    </source>
</evidence>
<reference evidence="10" key="1">
    <citation type="submission" date="2020-06" db="EMBL/GenBank/DDBJ databases">
        <title>Legume-microbial interactions unlock mineral nutrients during tropical forest succession.</title>
        <authorList>
            <person name="Epihov D.Z."/>
        </authorList>
    </citation>
    <scope>NUCLEOTIDE SEQUENCE [LARGE SCALE GENOMIC DNA]</scope>
    <source>
        <strain evidence="10">Pan2503</strain>
    </source>
</reference>
<sequence length="267" mass="28653">EGRTFDARDSATSMPVVIVNQLLARRYFGSQSPIGEHLLVGSGGTHTLRMLRQPMEIIGVVQNSKYSSLDEDFMPEAYFPLSQIQQNVAENTAFEIRTAMTPAALIPALRDAMGSVNKLASLQFTTLKQEAGDTVAQEHLLAVLSGFFGGLALLLTAIGLYGVMAYVVTLRTHEIGIRLALGAQRSSILRLVMRDAAIVLVVGIAAGLLGSIWITRLAKGLLFGLTPNDPVTMGLAIAAMATVALAATYIPAQRAIRVDPMIALRYE</sequence>
<feature type="non-terminal residue" evidence="10">
    <location>
        <position position="1"/>
    </location>
</feature>
<comment type="subcellular location">
    <subcellularLocation>
        <location evidence="1">Cell membrane</location>
        <topology evidence="1">Multi-pass membrane protein</topology>
    </subcellularLocation>
</comment>
<evidence type="ECO:0000256" key="6">
    <source>
        <dbReference type="ARBA" id="ARBA00038076"/>
    </source>
</evidence>
<keyword evidence="2" id="KW-1003">Cell membrane</keyword>
<evidence type="ECO:0000259" key="8">
    <source>
        <dbReference type="Pfam" id="PF02687"/>
    </source>
</evidence>
<dbReference type="InterPro" id="IPR050250">
    <property type="entry name" value="Macrolide_Exporter_MacB"/>
</dbReference>
<keyword evidence="3 7" id="KW-0812">Transmembrane</keyword>
<evidence type="ECO:0000313" key="10">
    <source>
        <dbReference type="EMBL" id="MBA0085563.1"/>
    </source>
</evidence>
<protein>
    <submittedName>
        <fullName evidence="10">ABC transporter permease</fullName>
    </submittedName>
</protein>
<comment type="caution">
    <text evidence="10">The sequence shown here is derived from an EMBL/GenBank/DDBJ whole genome shotgun (WGS) entry which is preliminary data.</text>
</comment>
<evidence type="ECO:0000256" key="1">
    <source>
        <dbReference type="ARBA" id="ARBA00004651"/>
    </source>
</evidence>
<dbReference type="Pfam" id="PF02687">
    <property type="entry name" value="FtsX"/>
    <property type="match status" value="1"/>
</dbReference>
<keyword evidence="11" id="KW-1185">Reference proteome</keyword>
<keyword evidence="4 7" id="KW-1133">Transmembrane helix</keyword>
<feature type="transmembrane region" description="Helical" evidence="7">
    <location>
        <begin position="234"/>
        <end position="252"/>
    </location>
</feature>
<evidence type="ECO:0000256" key="2">
    <source>
        <dbReference type="ARBA" id="ARBA00022475"/>
    </source>
</evidence>
<evidence type="ECO:0000313" key="11">
    <source>
        <dbReference type="Proteomes" id="UP000567293"/>
    </source>
</evidence>
<dbReference type="InterPro" id="IPR025857">
    <property type="entry name" value="MacB_PCD"/>
</dbReference>
<feature type="transmembrane region" description="Helical" evidence="7">
    <location>
        <begin position="191"/>
        <end position="214"/>
    </location>
</feature>
<dbReference type="Proteomes" id="UP000567293">
    <property type="component" value="Unassembled WGS sequence"/>
</dbReference>
<evidence type="ECO:0000259" key="9">
    <source>
        <dbReference type="Pfam" id="PF12704"/>
    </source>
</evidence>
<dbReference type="GO" id="GO:0022857">
    <property type="term" value="F:transmembrane transporter activity"/>
    <property type="evidence" value="ECO:0007669"/>
    <property type="project" value="TreeGrafter"/>
</dbReference>
<feature type="domain" description="MacB-like periplasmic core" evidence="9">
    <location>
        <begin position="1"/>
        <end position="112"/>
    </location>
</feature>
<dbReference type="AlphaFoldDB" id="A0A7V8NQD7"/>
<dbReference type="InterPro" id="IPR003838">
    <property type="entry name" value="ABC3_permease_C"/>
</dbReference>
<dbReference type="GO" id="GO:0005886">
    <property type="term" value="C:plasma membrane"/>
    <property type="evidence" value="ECO:0007669"/>
    <property type="project" value="UniProtKB-SubCell"/>
</dbReference>
<feature type="domain" description="ABC3 transporter permease C-terminal" evidence="8">
    <location>
        <begin position="147"/>
        <end position="260"/>
    </location>
</feature>
<evidence type="ECO:0000256" key="3">
    <source>
        <dbReference type="ARBA" id="ARBA00022692"/>
    </source>
</evidence>
<dbReference type="EMBL" id="JACDQQ010001094">
    <property type="protein sequence ID" value="MBA0085563.1"/>
    <property type="molecule type" value="Genomic_DNA"/>
</dbReference>
<accession>A0A7V8NQD7</accession>
<evidence type="ECO:0000256" key="4">
    <source>
        <dbReference type="ARBA" id="ARBA00022989"/>
    </source>
</evidence>
<name>A0A7V8NQD7_9BACT</name>
<dbReference type="PANTHER" id="PTHR30572">
    <property type="entry name" value="MEMBRANE COMPONENT OF TRANSPORTER-RELATED"/>
    <property type="match status" value="1"/>
</dbReference>
<dbReference type="PANTHER" id="PTHR30572:SF4">
    <property type="entry name" value="ABC TRANSPORTER PERMEASE YTRF"/>
    <property type="match status" value="1"/>
</dbReference>
<gene>
    <name evidence="10" type="ORF">HRJ53_11255</name>
</gene>
<keyword evidence="5 7" id="KW-0472">Membrane</keyword>
<evidence type="ECO:0000256" key="5">
    <source>
        <dbReference type="ARBA" id="ARBA00023136"/>
    </source>
</evidence>
<feature type="transmembrane region" description="Helical" evidence="7">
    <location>
        <begin position="147"/>
        <end position="170"/>
    </location>
</feature>
<comment type="similarity">
    <text evidence="6">Belongs to the ABC-4 integral membrane protein family.</text>
</comment>
<dbReference type="Pfam" id="PF12704">
    <property type="entry name" value="MacB_PCD"/>
    <property type="match status" value="1"/>
</dbReference>